<keyword evidence="4" id="KW-1185">Reference proteome</keyword>
<dbReference type="EMBL" id="JAULSU010000008">
    <property type="protein sequence ID" value="KAK0609472.1"/>
    <property type="molecule type" value="Genomic_DNA"/>
</dbReference>
<protein>
    <submittedName>
        <fullName evidence="3">Uncharacterized protein</fullName>
    </submittedName>
</protein>
<evidence type="ECO:0000256" key="1">
    <source>
        <dbReference type="SAM" id="MobiDB-lite"/>
    </source>
</evidence>
<organism evidence="3 4">
    <name type="scientific">Immersiella caudata</name>
    <dbReference type="NCBI Taxonomy" id="314043"/>
    <lineage>
        <taxon>Eukaryota</taxon>
        <taxon>Fungi</taxon>
        <taxon>Dikarya</taxon>
        <taxon>Ascomycota</taxon>
        <taxon>Pezizomycotina</taxon>
        <taxon>Sordariomycetes</taxon>
        <taxon>Sordariomycetidae</taxon>
        <taxon>Sordariales</taxon>
        <taxon>Lasiosphaeriaceae</taxon>
        <taxon>Immersiella</taxon>
    </lineage>
</organism>
<evidence type="ECO:0000256" key="2">
    <source>
        <dbReference type="SAM" id="SignalP"/>
    </source>
</evidence>
<feature type="chain" id="PRO_5041394898" evidence="2">
    <location>
        <begin position="19"/>
        <end position="270"/>
    </location>
</feature>
<evidence type="ECO:0000313" key="3">
    <source>
        <dbReference type="EMBL" id="KAK0609472.1"/>
    </source>
</evidence>
<evidence type="ECO:0000313" key="4">
    <source>
        <dbReference type="Proteomes" id="UP001175000"/>
    </source>
</evidence>
<sequence>MPSLLLATLLAGVPLVTGAPERPQRLTTVTKVDQWHIEAARDVNGYASLSESLFENYPETQIISACACISIPMCYRKATKTLDGVTETMSTATSTVYAMSTTTETAFSTTADVSTASSLPGDLDDPTRRVRNPLPPQDPERWRPSWQGSDLNLEAWNESYNNTANEQYRRDRVYFKSGAHIVPCIEFHMNHTQTGKRQLIKSFHHDPGPPSVTSINQNHAKMRLIDENGSVMGTLTLNSNVKDITGKTISLIIHSRGIISVERSVREMPE</sequence>
<comment type="caution">
    <text evidence="3">The sequence shown here is derived from an EMBL/GenBank/DDBJ whole genome shotgun (WGS) entry which is preliminary data.</text>
</comment>
<accession>A0AA39TG58</accession>
<feature type="region of interest" description="Disordered" evidence="1">
    <location>
        <begin position="109"/>
        <end position="146"/>
    </location>
</feature>
<dbReference type="AlphaFoldDB" id="A0AA39TG58"/>
<reference evidence="3" key="1">
    <citation type="submission" date="2023-06" db="EMBL/GenBank/DDBJ databases">
        <title>Genome-scale phylogeny and comparative genomics of the fungal order Sordariales.</title>
        <authorList>
            <consortium name="Lawrence Berkeley National Laboratory"/>
            <person name="Hensen N."/>
            <person name="Bonometti L."/>
            <person name="Westerberg I."/>
            <person name="Brannstrom I.O."/>
            <person name="Guillou S."/>
            <person name="Cros-Aarteil S."/>
            <person name="Calhoun S."/>
            <person name="Haridas S."/>
            <person name="Kuo A."/>
            <person name="Mondo S."/>
            <person name="Pangilinan J."/>
            <person name="Riley R."/>
            <person name="Labutti K."/>
            <person name="Andreopoulos B."/>
            <person name="Lipzen A."/>
            <person name="Chen C."/>
            <person name="Yanf M."/>
            <person name="Daum C."/>
            <person name="Ng V."/>
            <person name="Clum A."/>
            <person name="Steindorff A."/>
            <person name="Ohm R."/>
            <person name="Martin F."/>
            <person name="Silar P."/>
            <person name="Natvig D."/>
            <person name="Lalanne C."/>
            <person name="Gautier V."/>
            <person name="Ament-Velasquez S.L."/>
            <person name="Kruys A."/>
            <person name="Hutchinson M.I."/>
            <person name="Powell A.J."/>
            <person name="Barry K."/>
            <person name="Miller A.N."/>
            <person name="Grigoriev I.V."/>
            <person name="Debuchy R."/>
            <person name="Gladieux P."/>
            <person name="Thoren M.H."/>
            <person name="Johannesson H."/>
        </authorList>
    </citation>
    <scope>NUCLEOTIDE SEQUENCE</scope>
    <source>
        <strain evidence="3">CBS 606.72</strain>
    </source>
</reference>
<keyword evidence="2" id="KW-0732">Signal</keyword>
<proteinExistence type="predicted"/>
<name>A0AA39TG58_9PEZI</name>
<gene>
    <name evidence="3" type="ORF">B0T14DRAFT_572164</name>
</gene>
<feature type="signal peptide" evidence="2">
    <location>
        <begin position="1"/>
        <end position="18"/>
    </location>
</feature>
<dbReference type="Proteomes" id="UP001175000">
    <property type="component" value="Unassembled WGS sequence"/>
</dbReference>